<name>A0A183J1V3_9BILA</name>
<organism evidence="5">
    <name type="scientific">Soboliphyme baturini</name>
    <dbReference type="NCBI Taxonomy" id="241478"/>
    <lineage>
        <taxon>Eukaryota</taxon>
        <taxon>Metazoa</taxon>
        <taxon>Ecdysozoa</taxon>
        <taxon>Nematoda</taxon>
        <taxon>Enoplea</taxon>
        <taxon>Dorylaimia</taxon>
        <taxon>Dioctophymatida</taxon>
        <taxon>Dioctophymatoidea</taxon>
        <taxon>Soboliphymatidae</taxon>
        <taxon>Soboliphyme</taxon>
    </lineage>
</organism>
<dbReference type="InterPro" id="IPR000998">
    <property type="entry name" value="MAM_dom"/>
</dbReference>
<evidence type="ECO:0000313" key="3">
    <source>
        <dbReference type="EMBL" id="VDP26667.1"/>
    </source>
</evidence>
<dbReference type="EMBL" id="UZAM01013261">
    <property type="protein sequence ID" value="VDP26667.1"/>
    <property type="molecule type" value="Genomic_DNA"/>
</dbReference>
<dbReference type="PROSITE" id="PS50060">
    <property type="entry name" value="MAM_2"/>
    <property type="match status" value="1"/>
</dbReference>
<proteinExistence type="predicted"/>
<reference evidence="3 4" key="2">
    <citation type="submission" date="2018-11" db="EMBL/GenBank/DDBJ databases">
        <authorList>
            <consortium name="Pathogen Informatics"/>
        </authorList>
    </citation>
    <scope>NUCLEOTIDE SEQUENCE [LARGE SCALE GENOMIC DNA]</scope>
</reference>
<dbReference type="AlphaFoldDB" id="A0A183J1V3"/>
<accession>A0A183J1V3</accession>
<feature type="chain" id="PRO_5043140379" evidence="1">
    <location>
        <begin position="25"/>
        <end position="164"/>
    </location>
</feature>
<gene>
    <name evidence="3" type="ORF">SBAD_LOCUS9851</name>
</gene>
<feature type="signal peptide" evidence="1">
    <location>
        <begin position="1"/>
        <end position="24"/>
    </location>
</feature>
<keyword evidence="1" id="KW-0732">Signal</keyword>
<protein>
    <submittedName>
        <fullName evidence="5">MAM domain-containing protein</fullName>
    </submittedName>
</protein>
<sequence>MANALVSQLIVCSVLVHLIQSGQCCTPGKKDAVDRLRKFLGLEPVMNALYNTGFSDRYITRAQELNCDFENPRLCLWKNNELGSADQLEWYLMRKVEDKRWPHLIKPGDNPPYGNQLIISGTEVFDPEAKAVWISNPVLCQRGDGKFAFTYQQRFSFVKISRQV</sequence>
<evidence type="ECO:0000256" key="1">
    <source>
        <dbReference type="SAM" id="SignalP"/>
    </source>
</evidence>
<dbReference type="Proteomes" id="UP000270296">
    <property type="component" value="Unassembled WGS sequence"/>
</dbReference>
<dbReference type="OrthoDB" id="5862048at2759"/>
<evidence type="ECO:0000259" key="2">
    <source>
        <dbReference type="PROSITE" id="PS50060"/>
    </source>
</evidence>
<evidence type="ECO:0000313" key="5">
    <source>
        <dbReference type="WBParaSite" id="SBAD_0001020201-mRNA-1"/>
    </source>
</evidence>
<dbReference type="WBParaSite" id="SBAD_0001020201-mRNA-1">
    <property type="protein sequence ID" value="SBAD_0001020201-mRNA-1"/>
    <property type="gene ID" value="SBAD_0001020201"/>
</dbReference>
<evidence type="ECO:0000313" key="4">
    <source>
        <dbReference type="Proteomes" id="UP000270296"/>
    </source>
</evidence>
<dbReference type="GO" id="GO:0016020">
    <property type="term" value="C:membrane"/>
    <property type="evidence" value="ECO:0007669"/>
    <property type="project" value="InterPro"/>
</dbReference>
<feature type="domain" description="MAM" evidence="2">
    <location>
        <begin position="65"/>
        <end position="121"/>
    </location>
</feature>
<keyword evidence="4" id="KW-1185">Reference proteome</keyword>
<reference evidence="5" key="1">
    <citation type="submission" date="2016-06" db="UniProtKB">
        <authorList>
            <consortium name="WormBaseParasite"/>
        </authorList>
    </citation>
    <scope>IDENTIFICATION</scope>
</reference>